<dbReference type="PANTHER" id="PTHR47331">
    <property type="entry name" value="PHD-TYPE DOMAIN-CONTAINING PROTEIN"/>
    <property type="match status" value="1"/>
</dbReference>
<evidence type="ECO:0000313" key="2">
    <source>
        <dbReference type="Proteomes" id="UP000708208"/>
    </source>
</evidence>
<organism evidence="1 2">
    <name type="scientific">Allacma fusca</name>
    <dbReference type="NCBI Taxonomy" id="39272"/>
    <lineage>
        <taxon>Eukaryota</taxon>
        <taxon>Metazoa</taxon>
        <taxon>Ecdysozoa</taxon>
        <taxon>Arthropoda</taxon>
        <taxon>Hexapoda</taxon>
        <taxon>Collembola</taxon>
        <taxon>Symphypleona</taxon>
        <taxon>Sminthuridae</taxon>
        <taxon>Allacma</taxon>
    </lineage>
</organism>
<dbReference type="Proteomes" id="UP000708208">
    <property type="component" value="Unassembled WGS sequence"/>
</dbReference>
<name>A0A8J2K7K7_9HEXA</name>
<gene>
    <name evidence="1" type="ORF">AFUS01_LOCUS19705</name>
</gene>
<dbReference type="OrthoDB" id="10049357at2759"/>
<evidence type="ECO:0000313" key="1">
    <source>
        <dbReference type="EMBL" id="CAG7731098.1"/>
    </source>
</evidence>
<sequence>MAMKGIQWRFIPHGSPHMGGCCERLVRSVKTALGKTLNSAQKPEILTTMMAEAESIVNSKLLTHMSLDHHDNEAITPNHFLIGTSSSYQITGNFDESNLCLKKRWRIAWHLAAPSGSVG</sequence>
<accession>A0A8J2K7K7</accession>
<reference evidence="1" key="1">
    <citation type="submission" date="2021-06" db="EMBL/GenBank/DDBJ databases">
        <authorList>
            <person name="Hodson N. C."/>
            <person name="Mongue J. A."/>
            <person name="Jaron S. K."/>
        </authorList>
    </citation>
    <scope>NUCLEOTIDE SEQUENCE</scope>
</reference>
<comment type="caution">
    <text evidence="1">The sequence shown here is derived from an EMBL/GenBank/DDBJ whole genome shotgun (WGS) entry which is preliminary data.</text>
</comment>
<protein>
    <submittedName>
        <fullName evidence="1">Uncharacterized protein</fullName>
    </submittedName>
</protein>
<dbReference type="PANTHER" id="PTHR47331:SF1">
    <property type="entry name" value="GAG-LIKE PROTEIN"/>
    <property type="match status" value="1"/>
</dbReference>
<keyword evidence="2" id="KW-1185">Reference proteome</keyword>
<dbReference type="AlphaFoldDB" id="A0A8J2K7K7"/>
<dbReference type="EMBL" id="CAJVCH010205880">
    <property type="protein sequence ID" value="CAG7731098.1"/>
    <property type="molecule type" value="Genomic_DNA"/>
</dbReference>
<proteinExistence type="predicted"/>